<organism evidence="6 7">
    <name type="scientific">Aetokthonos hydrillicola Thurmond2011</name>
    <dbReference type="NCBI Taxonomy" id="2712845"/>
    <lineage>
        <taxon>Bacteria</taxon>
        <taxon>Bacillati</taxon>
        <taxon>Cyanobacteriota</taxon>
        <taxon>Cyanophyceae</taxon>
        <taxon>Nostocales</taxon>
        <taxon>Hapalosiphonaceae</taxon>
        <taxon>Aetokthonos</taxon>
    </lineage>
</organism>
<evidence type="ECO:0000256" key="2">
    <source>
        <dbReference type="ARBA" id="ARBA00022553"/>
    </source>
</evidence>
<evidence type="ECO:0000259" key="4">
    <source>
        <dbReference type="PROSITE" id="PS50075"/>
    </source>
</evidence>
<proteinExistence type="predicted"/>
<dbReference type="Pfam" id="PF02801">
    <property type="entry name" value="Ketoacyl-synt_C"/>
    <property type="match status" value="1"/>
</dbReference>
<protein>
    <submittedName>
        <fullName evidence="6">Acyltransferase domain-containing protein</fullName>
    </submittedName>
</protein>
<name>A0AAP5I971_9CYAN</name>
<dbReference type="InterPro" id="IPR050091">
    <property type="entry name" value="PKS_NRPS_Biosynth_Enz"/>
</dbReference>
<dbReference type="PANTHER" id="PTHR43775">
    <property type="entry name" value="FATTY ACID SYNTHASE"/>
    <property type="match status" value="1"/>
</dbReference>
<keyword evidence="1" id="KW-0596">Phosphopantetheine</keyword>
<keyword evidence="3" id="KW-0808">Transferase</keyword>
<keyword evidence="7" id="KW-1185">Reference proteome</keyword>
<sequence length="1061" mass="117913">MKQEPRSIDYRSLLEDGLLQIENMQSKLDALEYAQTEPIAIVGMGCRFPGGVDHPAALWGILRDGVDTVTEVPKNRWDADSYYDPNPDTIGKMYARHGSFVNEVETFDASFFNISPREAMSLDPQQRLLLEVSWQALEDSHQVPENLYESPAGVFIGISNNDYARRLSVAKELNTYFGTGNALSTAAGRLSYFLGLTGPCLVVDTACSSSLVAVHLACQSLRKKECSLALAGGVNLLLSPELSIVFSQARMLSPEGSCKTFDADADGYVRGEGCGVIVLKRLSDAIKNQDNILALIRGSAINHDGPSGGLTVPNGPSQQKVISEALKNAGVEPFQVSYIEAHGTGTPLGDPIEVGALGAVFGGSHSQEDPLMIGSLKTNMGHLEAAAGIAGLIKVVLQLQHQEVVPHLHLKTPNPHINWDKLPVSVPNKLTPWSVDSQKRIAGVSSFGFSGTNAHVVLEQAPIPAKRENSSSERSLHLLTLSAKTPKAMEELVSRYRNHLENKNNAELELADICYTANTGRSHFKHRLAAIATSKQELAEKLHHLQTQEVTGLFSGQLPSNASSPKVAFLFTDLGSQYVQMGKQLYQKSPLFRKTIDQCDKILQYELEHPLLSVLYPETTDKQISSLLDQPAYSQPALFAIEYALAKLWQSWGIKPNVIIGNSVGEYVAACVAKVFSLEDGLKLIATRGRLMQKSPDGNEVKFEAVANQITYSQPQIPLISHVTGKRVGDEITSSQYWVNHIQQPVHFAESIQALQQQGCQLFLEIAPKPILLEISRQYLPENVGVWLPSLHPPEEDWQQMLSSLGQLYVKGVKVDWSEFDKDYIRSKVVLPTYPFQRQRYWVETSKNGHQKDIQENGLNPIAKILNQIDQQKLVEELNFSERLTEQEQKLLPKLLKILTTRIQDYGQFSEKDSGLLQQLEKTAQRDRLQLTIHYLQGVVGQLLGLDDSQTPDSQLGFFDMGMDYSMMLKLRNLLETSFESPISVTTLSEHFNIQELAKYLITKVFLGELEEKNEIDNYQTNGELKPLDEHAIENAIKEELIATALQDELKEIQFLLNEEI</sequence>
<dbReference type="InterPro" id="IPR016035">
    <property type="entry name" value="Acyl_Trfase/lysoPLipase"/>
</dbReference>
<dbReference type="SUPFAM" id="SSF52151">
    <property type="entry name" value="FabD/lysophospholipase-like"/>
    <property type="match status" value="1"/>
</dbReference>
<dbReference type="InterPro" id="IPR001227">
    <property type="entry name" value="Ac_transferase_dom_sf"/>
</dbReference>
<dbReference type="AlphaFoldDB" id="A0AAP5I971"/>
<dbReference type="SUPFAM" id="SSF53901">
    <property type="entry name" value="Thiolase-like"/>
    <property type="match status" value="1"/>
</dbReference>
<dbReference type="InterPro" id="IPR014043">
    <property type="entry name" value="Acyl_transferase_dom"/>
</dbReference>
<comment type="caution">
    <text evidence="6">The sequence shown here is derived from an EMBL/GenBank/DDBJ whole genome shotgun (WGS) entry which is preliminary data.</text>
</comment>
<dbReference type="GO" id="GO:0005886">
    <property type="term" value="C:plasma membrane"/>
    <property type="evidence" value="ECO:0007669"/>
    <property type="project" value="TreeGrafter"/>
</dbReference>
<feature type="domain" description="Ketosynthase family 3 (KS3)" evidence="5">
    <location>
        <begin position="36"/>
        <end position="460"/>
    </location>
</feature>
<dbReference type="InterPro" id="IPR018201">
    <property type="entry name" value="Ketoacyl_synth_AS"/>
</dbReference>
<dbReference type="GO" id="GO:0005737">
    <property type="term" value="C:cytoplasm"/>
    <property type="evidence" value="ECO:0007669"/>
    <property type="project" value="TreeGrafter"/>
</dbReference>
<evidence type="ECO:0000313" key="7">
    <source>
        <dbReference type="Proteomes" id="UP000667802"/>
    </source>
</evidence>
<dbReference type="SMART" id="SM00823">
    <property type="entry name" value="PKS_PP"/>
    <property type="match status" value="1"/>
</dbReference>
<dbReference type="InterPro" id="IPR009081">
    <property type="entry name" value="PP-bd_ACP"/>
</dbReference>
<keyword evidence="2" id="KW-0597">Phosphoprotein</keyword>
<dbReference type="FunFam" id="3.40.47.10:FF:000019">
    <property type="entry name" value="Polyketide synthase type I"/>
    <property type="match status" value="1"/>
</dbReference>
<accession>A0AAP5I971</accession>
<dbReference type="SMART" id="SM00827">
    <property type="entry name" value="PKS_AT"/>
    <property type="match status" value="1"/>
</dbReference>
<dbReference type="Gene3D" id="3.40.47.10">
    <property type="match status" value="1"/>
</dbReference>
<dbReference type="CDD" id="cd00833">
    <property type="entry name" value="PKS"/>
    <property type="match status" value="1"/>
</dbReference>
<dbReference type="GO" id="GO:0031177">
    <property type="term" value="F:phosphopantetheine binding"/>
    <property type="evidence" value="ECO:0007669"/>
    <property type="project" value="InterPro"/>
</dbReference>
<dbReference type="GO" id="GO:0004312">
    <property type="term" value="F:fatty acid synthase activity"/>
    <property type="evidence" value="ECO:0007669"/>
    <property type="project" value="TreeGrafter"/>
</dbReference>
<dbReference type="Gene3D" id="1.10.1200.10">
    <property type="entry name" value="ACP-like"/>
    <property type="match status" value="1"/>
</dbReference>
<dbReference type="InterPro" id="IPR016039">
    <property type="entry name" value="Thiolase-like"/>
</dbReference>
<dbReference type="Gene3D" id="3.40.366.10">
    <property type="entry name" value="Malonyl-Coenzyme A Acyl Carrier Protein, domain 2"/>
    <property type="match status" value="2"/>
</dbReference>
<dbReference type="Pfam" id="PF22621">
    <property type="entry name" value="CurL-like_PKS_C"/>
    <property type="match status" value="1"/>
</dbReference>
<dbReference type="EMBL" id="JAALHA020000005">
    <property type="protein sequence ID" value="MDR9895513.1"/>
    <property type="molecule type" value="Genomic_DNA"/>
</dbReference>
<dbReference type="PROSITE" id="PS50075">
    <property type="entry name" value="CARRIER"/>
    <property type="match status" value="1"/>
</dbReference>
<dbReference type="PROSITE" id="PS52004">
    <property type="entry name" value="KS3_2"/>
    <property type="match status" value="1"/>
</dbReference>
<evidence type="ECO:0000259" key="5">
    <source>
        <dbReference type="PROSITE" id="PS52004"/>
    </source>
</evidence>
<dbReference type="Pfam" id="PF00109">
    <property type="entry name" value="ketoacyl-synt"/>
    <property type="match status" value="1"/>
</dbReference>
<dbReference type="Pfam" id="PF00698">
    <property type="entry name" value="Acyl_transf_1"/>
    <property type="match status" value="1"/>
</dbReference>
<dbReference type="PROSITE" id="PS00606">
    <property type="entry name" value="KS3_1"/>
    <property type="match status" value="1"/>
</dbReference>
<dbReference type="InterPro" id="IPR020841">
    <property type="entry name" value="PKS_Beta-ketoAc_synthase_dom"/>
</dbReference>
<feature type="domain" description="Carrier" evidence="4">
    <location>
        <begin position="930"/>
        <end position="1005"/>
    </location>
</feature>
<dbReference type="Gene3D" id="3.30.70.3290">
    <property type="match status" value="2"/>
</dbReference>
<dbReference type="SMART" id="SM00825">
    <property type="entry name" value="PKS_KS"/>
    <property type="match status" value="1"/>
</dbReference>
<dbReference type="GO" id="GO:0006633">
    <property type="term" value="P:fatty acid biosynthetic process"/>
    <property type="evidence" value="ECO:0007669"/>
    <property type="project" value="InterPro"/>
</dbReference>
<dbReference type="InterPro" id="IPR020806">
    <property type="entry name" value="PKS_PP-bd"/>
</dbReference>
<dbReference type="InterPro" id="IPR014031">
    <property type="entry name" value="Ketoacyl_synth_C"/>
</dbReference>
<dbReference type="Pfam" id="PF00550">
    <property type="entry name" value="PP-binding"/>
    <property type="match status" value="1"/>
</dbReference>
<dbReference type="GO" id="GO:0071770">
    <property type="term" value="P:DIM/DIP cell wall layer assembly"/>
    <property type="evidence" value="ECO:0007669"/>
    <property type="project" value="TreeGrafter"/>
</dbReference>
<dbReference type="RefSeq" id="WP_208341215.1">
    <property type="nucleotide sequence ID" value="NZ_CAWQFN010000829.1"/>
</dbReference>
<dbReference type="GO" id="GO:0004315">
    <property type="term" value="F:3-oxoacyl-[acyl-carrier-protein] synthase activity"/>
    <property type="evidence" value="ECO:0007669"/>
    <property type="project" value="InterPro"/>
</dbReference>
<dbReference type="Proteomes" id="UP000667802">
    <property type="component" value="Unassembled WGS sequence"/>
</dbReference>
<evidence type="ECO:0000256" key="1">
    <source>
        <dbReference type="ARBA" id="ARBA00022450"/>
    </source>
</evidence>
<keyword evidence="6" id="KW-0012">Acyltransferase</keyword>
<dbReference type="InterPro" id="IPR014030">
    <property type="entry name" value="Ketoacyl_synth_N"/>
</dbReference>
<dbReference type="InterPro" id="IPR036736">
    <property type="entry name" value="ACP-like_sf"/>
</dbReference>
<reference evidence="7" key="1">
    <citation type="journal article" date="2021" name="Science">
        <title>Hunting the eagle killer: A cyanobacterial neurotoxin causes vacuolar myelinopathy.</title>
        <authorList>
            <person name="Breinlinger S."/>
            <person name="Phillips T.J."/>
            <person name="Haram B.N."/>
            <person name="Mares J."/>
            <person name="Martinez Yerena J.A."/>
            <person name="Hrouzek P."/>
            <person name="Sobotka R."/>
            <person name="Henderson W.M."/>
            <person name="Schmieder P."/>
            <person name="Williams S.M."/>
            <person name="Lauderdale J.D."/>
            <person name="Wilde H.D."/>
            <person name="Gerrin W."/>
            <person name="Kust A."/>
            <person name="Washington J.W."/>
            <person name="Wagner C."/>
            <person name="Geier B."/>
            <person name="Liebeke M."/>
            <person name="Enke H."/>
            <person name="Niedermeyer T.H.J."/>
            <person name="Wilde S.B."/>
        </authorList>
    </citation>
    <scope>NUCLEOTIDE SEQUENCE [LARGE SCALE GENOMIC DNA]</scope>
    <source>
        <strain evidence="7">Thurmond2011</strain>
    </source>
</reference>
<gene>
    <name evidence="6" type="ORF">G7B40_013185</name>
</gene>
<evidence type="ECO:0000313" key="6">
    <source>
        <dbReference type="EMBL" id="MDR9895513.1"/>
    </source>
</evidence>
<dbReference type="PANTHER" id="PTHR43775:SF37">
    <property type="entry name" value="SI:DKEY-61P9.11"/>
    <property type="match status" value="1"/>
</dbReference>
<dbReference type="SUPFAM" id="SSF47336">
    <property type="entry name" value="ACP-like"/>
    <property type="match status" value="1"/>
</dbReference>
<evidence type="ECO:0000256" key="3">
    <source>
        <dbReference type="ARBA" id="ARBA00022679"/>
    </source>
</evidence>